<gene>
    <name evidence="2" type="ORF">HMPREF0634_1446</name>
</gene>
<keyword evidence="3" id="KW-1185">Reference proteome</keyword>
<protein>
    <recommendedName>
        <fullName evidence="4">Histidine kinase</fullName>
    </recommendedName>
</protein>
<proteinExistence type="predicted"/>
<organism evidence="2 3">
    <name type="scientific">Peptostreptococcus stomatis DSM 17678</name>
    <dbReference type="NCBI Taxonomy" id="596315"/>
    <lineage>
        <taxon>Bacteria</taxon>
        <taxon>Bacillati</taxon>
        <taxon>Bacillota</taxon>
        <taxon>Clostridia</taxon>
        <taxon>Peptostreptococcales</taxon>
        <taxon>Peptostreptococcaceae</taxon>
        <taxon>Peptostreptococcus</taxon>
    </lineage>
</organism>
<feature type="transmembrane region" description="Helical" evidence="1">
    <location>
        <begin position="34"/>
        <end position="52"/>
    </location>
</feature>
<dbReference type="GeneID" id="84801578"/>
<dbReference type="AlphaFoldDB" id="E0E2K7"/>
<keyword evidence="1" id="KW-0812">Transmembrane</keyword>
<dbReference type="RefSeq" id="WP_007789135.1">
    <property type="nucleotide sequence ID" value="NZ_ADGQ01000038.1"/>
</dbReference>
<evidence type="ECO:0000256" key="1">
    <source>
        <dbReference type="SAM" id="Phobius"/>
    </source>
</evidence>
<reference evidence="2 3" key="1">
    <citation type="submission" date="2010-08" db="EMBL/GenBank/DDBJ databases">
        <authorList>
            <person name="Harkins D.M."/>
            <person name="Madupu R."/>
            <person name="Durkin A.S."/>
            <person name="Torralba M."/>
            <person name="Methe B."/>
            <person name="Sutton G.G."/>
            <person name="Nelson K.E."/>
        </authorList>
    </citation>
    <scope>NUCLEOTIDE SEQUENCE [LARGE SCALE GENOMIC DNA]</scope>
    <source>
        <strain evidence="2 3">DSM 17678</strain>
    </source>
</reference>
<keyword evidence="1" id="KW-0472">Membrane</keyword>
<keyword evidence="1" id="KW-1133">Transmembrane helix</keyword>
<accession>E0E2K7</accession>
<evidence type="ECO:0000313" key="3">
    <source>
        <dbReference type="Proteomes" id="UP000003244"/>
    </source>
</evidence>
<comment type="caution">
    <text evidence="2">The sequence shown here is derived from an EMBL/GenBank/DDBJ whole genome shotgun (WGS) entry which is preliminary data.</text>
</comment>
<dbReference type="Proteomes" id="UP000003244">
    <property type="component" value="Unassembled WGS sequence"/>
</dbReference>
<evidence type="ECO:0008006" key="4">
    <source>
        <dbReference type="Google" id="ProtNLM"/>
    </source>
</evidence>
<dbReference type="EMBL" id="ADGQ01000038">
    <property type="protein sequence ID" value="EFM64873.1"/>
    <property type="molecule type" value="Genomic_DNA"/>
</dbReference>
<name>E0E2K7_9FIRM</name>
<sequence>MPDIKVVILACSILIIAVNKLVPQDHPSYKVITYVVRGIILVLFAIFIYSRFLKN</sequence>
<evidence type="ECO:0000313" key="2">
    <source>
        <dbReference type="EMBL" id="EFM64873.1"/>
    </source>
</evidence>